<accession>A0AA37UGW9</accession>
<proteinExistence type="predicted"/>
<dbReference type="PANTHER" id="PTHR43863">
    <property type="entry name" value="HYDROLASE, PUTATIVE (AFU_ORTHOLOGUE AFUA_1G03140)-RELATED"/>
    <property type="match status" value="1"/>
</dbReference>
<sequence length="74" mass="8034">MGSMLGDALLVAPVLEPGARLWSVYLPDGDWVEASTGKPFQGGRLIDVDVRERTAVPLFVAAERWESLRPVLVG</sequence>
<dbReference type="InterPro" id="IPR048395">
    <property type="entry name" value="Glyco_hydro_31_C"/>
</dbReference>
<organism evidence="2 3">
    <name type="scientific">Arenivirga flava</name>
    <dbReference type="NCBI Taxonomy" id="1930060"/>
    <lineage>
        <taxon>Bacteria</taxon>
        <taxon>Bacillati</taxon>
        <taxon>Actinomycetota</taxon>
        <taxon>Actinomycetes</taxon>
        <taxon>Micrococcales</taxon>
        <taxon>Microbacteriaceae</taxon>
        <taxon>Arenivirga</taxon>
    </lineage>
</organism>
<keyword evidence="3" id="KW-1185">Reference proteome</keyword>
<dbReference type="InterPro" id="IPR051816">
    <property type="entry name" value="Glycosyl_Hydrolase_31"/>
</dbReference>
<dbReference type="Pfam" id="PF21365">
    <property type="entry name" value="Glyco_hydro_31_3rd"/>
    <property type="match status" value="1"/>
</dbReference>
<evidence type="ECO:0000313" key="3">
    <source>
        <dbReference type="Proteomes" id="UP001157160"/>
    </source>
</evidence>
<dbReference type="SUPFAM" id="SSF51011">
    <property type="entry name" value="Glycosyl hydrolase domain"/>
    <property type="match status" value="1"/>
</dbReference>
<evidence type="ECO:0000259" key="1">
    <source>
        <dbReference type="Pfam" id="PF21365"/>
    </source>
</evidence>
<dbReference type="InterPro" id="IPR013780">
    <property type="entry name" value="Glyco_hydro_b"/>
</dbReference>
<dbReference type="PANTHER" id="PTHR43863:SF2">
    <property type="entry name" value="MALTASE-GLUCOAMYLASE"/>
    <property type="match status" value="1"/>
</dbReference>
<dbReference type="AlphaFoldDB" id="A0AA37UGW9"/>
<evidence type="ECO:0000313" key="2">
    <source>
        <dbReference type="EMBL" id="GMA28568.1"/>
    </source>
</evidence>
<gene>
    <name evidence="2" type="ORF">GCM10025874_18210</name>
</gene>
<reference evidence="2 3" key="1">
    <citation type="journal article" date="2014" name="Int. J. Syst. Evol. Microbiol.">
        <title>Complete genome sequence of Corynebacterium casei LMG S-19264T (=DSM 44701T), isolated from a smear-ripened cheese.</title>
        <authorList>
            <consortium name="US DOE Joint Genome Institute (JGI-PGF)"/>
            <person name="Walter F."/>
            <person name="Albersmeier A."/>
            <person name="Kalinowski J."/>
            <person name="Ruckert C."/>
        </authorList>
    </citation>
    <scope>NUCLEOTIDE SEQUENCE [LARGE SCALE GENOMIC DNA]</scope>
    <source>
        <strain evidence="2 3">NBRC 112289</strain>
    </source>
</reference>
<name>A0AA37UGW9_9MICO</name>
<dbReference type="EMBL" id="BSUL01000001">
    <property type="protein sequence ID" value="GMA28568.1"/>
    <property type="molecule type" value="Genomic_DNA"/>
</dbReference>
<protein>
    <recommendedName>
        <fullName evidence="1">Glycosyl hydrolase family 31 C-terminal domain-containing protein</fullName>
    </recommendedName>
</protein>
<dbReference type="Gene3D" id="2.60.40.1180">
    <property type="entry name" value="Golgi alpha-mannosidase II"/>
    <property type="match status" value="1"/>
</dbReference>
<comment type="caution">
    <text evidence="2">The sequence shown here is derived from an EMBL/GenBank/DDBJ whole genome shotgun (WGS) entry which is preliminary data.</text>
</comment>
<feature type="domain" description="Glycosyl hydrolase family 31 C-terminal" evidence="1">
    <location>
        <begin position="4"/>
        <end position="61"/>
    </location>
</feature>
<dbReference type="Proteomes" id="UP001157160">
    <property type="component" value="Unassembled WGS sequence"/>
</dbReference>